<dbReference type="Proteomes" id="UP001163324">
    <property type="component" value="Chromosome 1"/>
</dbReference>
<dbReference type="EMBL" id="CM047940">
    <property type="protein sequence ID" value="KAI9904864.1"/>
    <property type="molecule type" value="Genomic_DNA"/>
</dbReference>
<proteinExistence type="predicted"/>
<name>A0ACC0VEZ0_9HYPO</name>
<reference evidence="1" key="1">
    <citation type="submission" date="2022-10" db="EMBL/GenBank/DDBJ databases">
        <title>Complete Genome of Trichothecium roseum strain YXFP-22015, a Plant Pathogen Isolated from Citrus.</title>
        <authorList>
            <person name="Wang Y."/>
            <person name="Zhu L."/>
        </authorList>
    </citation>
    <scope>NUCLEOTIDE SEQUENCE</scope>
    <source>
        <strain evidence="1">YXFP-22015</strain>
    </source>
</reference>
<protein>
    <submittedName>
        <fullName evidence="1">Uncharacterized protein</fullName>
    </submittedName>
</protein>
<evidence type="ECO:0000313" key="1">
    <source>
        <dbReference type="EMBL" id="KAI9904864.1"/>
    </source>
</evidence>
<evidence type="ECO:0000313" key="2">
    <source>
        <dbReference type="Proteomes" id="UP001163324"/>
    </source>
</evidence>
<keyword evidence="2" id="KW-1185">Reference proteome</keyword>
<organism evidence="1 2">
    <name type="scientific">Trichothecium roseum</name>
    <dbReference type="NCBI Taxonomy" id="47278"/>
    <lineage>
        <taxon>Eukaryota</taxon>
        <taxon>Fungi</taxon>
        <taxon>Dikarya</taxon>
        <taxon>Ascomycota</taxon>
        <taxon>Pezizomycotina</taxon>
        <taxon>Sordariomycetes</taxon>
        <taxon>Hypocreomycetidae</taxon>
        <taxon>Hypocreales</taxon>
        <taxon>Hypocreales incertae sedis</taxon>
        <taxon>Trichothecium</taxon>
    </lineage>
</organism>
<comment type="caution">
    <text evidence="1">The sequence shown here is derived from an EMBL/GenBank/DDBJ whole genome shotgun (WGS) entry which is preliminary data.</text>
</comment>
<accession>A0ACC0VEZ0</accession>
<sequence length="216" mass="21837">MRFSAAVVATTLAVVARAQDTTSAPEPTTAEVPTMTYSLDPVQSSVQSCISDCDAADVNCIAKCAPVPSPNDQQAIDTTDCITKCNKDILGNGEGGNTEDQVNKYAECSNQCVQDHYYNSDGTPEATGGNNSSPGSEPSATVTETDTDAETTATVTTSGGSSETDGSETSSESEGASTTSSGDDAEETGGDDDSAASTIVGSTAAFFGLFAAVFAL</sequence>
<gene>
    <name evidence="1" type="ORF">N3K66_001393</name>
</gene>